<dbReference type="InterPro" id="IPR036458">
    <property type="entry name" value="Na:dicarbo_symporter_sf"/>
</dbReference>
<dbReference type="EMBL" id="DYUK01000024">
    <property type="protein sequence ID" value="HJG79007.1"/>
    <property type="molecule type" value="Genomic_DNA"/>
</dbReference>
<proteinExistence type="predicted"/>
<feature type="transmembrane region" description="Helical" evidence="6">
    <location>
        <begin position="271"/>
        <end position="295"/>
    </location>
</feature>
<comment type="caution">
    <text evidence="7">The sequence shown here is derived from an EMBL/GenBank/DDBJ whole genome shotgun (WGS) entry which is preliminary data.</text>
</comment>
<dbReference type="Proteomes" id="UP000784435">
    <property type="component" value="Unassembled WGS sequence"/>
</dbReference>
<evidence type="ECO:0000313" key="7">
    <source>
        <dbReference type="EMBL" id="HJG79007.1"/>
    </source>
</evidence>
<feature type="transmembrane region" description="Helical" evidence="6">
    <location>
        <begin position="122"/>
        <end position="140"/>
    </location>
</feature>
<sequence>MRLLLWIAIAIITGLAGGQFLPVGAFSATESVRLILSGLLKFFIPLIVLAFIAAGVAELRGKIGRMLSFSVILAYVDTVIGIGLGVLAAVLIIPRLVGGGLAAQEGVTLPDPFFELDVEPPLAVISALILAFILGIGSTWEKSQTLRKLLLEFRDIVLWAIQKIVMPIIPFFIFFTFLKLSAEGTIFSNIPVFAGMFVLIILTQWLWLGIEYTTAGIVSRTNPLPMLRAMVPAYLTGMGTMSSAVTMPVALRQAKTVKSVDGAVTDFTIPLFNTVHQACAGIGIAIAAMTVSVITKGELPDLATILVFILLLAVIEVGAVGIPGGSILASLGVLQSVLGFGDPEIGLMLTLFAIQDSFAAAGNVTGDGALTMIVNRFFGKRDASAATDREEEIDA</sequence>
<dbReference type="InterPro" id="IPR001991">
    <property type="entry name" value="Na-dicarboxylate_symporter"/>
</dbReference>
<accession>A0A921MC63</accession>
<keyword evidence="2" id="KW-0813">Transport</keyword>
<organism evidence="7 8">
    <name type="scientific">Brevibacterium senegalense</name>
    <dbReference type="NCBI Taxonomy" id="1033736"/>
    <lineage>
        <taxon>Bacteria</taxon>
        <taxon>Bacillati</taxon>
        <taxon>Actinomycetota</taxon>
        <taxon>Actinomycetes</taxon>
        <taxon>Micrococcales</taxon>
        <taxon>Brevibacteriaceae</taxon>
        <taxon>Brevibacterium</taxon>
    </lineage>
</organism>
<keyword evidence="5 6" id="KW-0472">Membrane</keyword>
<feature type="transmembrane region" description="Helical" evidence="6">
    <location>
        <begin position="34"/>
        <end position="57"/>
    </location>
</feature>
<dbReference type="Pfam" id="PF00375">
    <property type="entry name" value="SDF"/>
    <property type="match status" value="1"/>
</dbReference>
<dbReference type="AlphaFoldDB" id="A0A921MC63"/>
<feature type="transmembrane region" description="Helical" evidence="6">
    <location>
        <begin position="190"/>
        <end position="210"/>
    </location>
</feature>
<feature type="transmembrane region" description="Helical" evidence="6">
    <location>
        <begin position="302"/>
        <end position="322"/>
    </location>
</feature>
<evidence type="ECO:0000256" key="6">
    <source>
        <dbReference type="SAM" id="Phobius"/>
    </source>
</evidence>
<dbReference type="GO" id="GO:0005886">
    <property type="term" value="C:plasma membrane"/>
    <property type="evidence" value="ECO:0007669"/>
    <property type="project" value="TreeGrafter"/>
</dbReference>
<feature type="transmembrane region" description="Helical" evidence="6">
    <location>
        <begin position="156"/>
        <end position="178"/>
    </location>
</feature>
<evidence type="ECO:0000256" key="3">
    <source>
        <dbReference type="ARBA" id="ARBA00022692"/>
    </source>
</evidence>
<evidence type="ECO:0000313" key="8">
    <source>
        <dbReference type="Proteomes" id="UP000784435"/>
    </source>
</evidence>
<name>A0A921MC63_9MICO</name>
<evidence type="ECO:0000256" key="2">
    <source>
        <dbReference type="ARBA" id="ARBA00022448"/>
    </source>
</evidence>
<feature type="transmembrane region" description="Helical" evidence="6">
    <location>
        <begin position="69"/>
        <end position="93"/>
    </location>
</feature>
<protein>
    <submittedName>
        <fullName evidence="7">Dicarboxylate/amino acid:cation symporter</fullName>
    </submittedName>
</protein>
<dbReference type="Gene3D" id="1.10.3860.10">
    <property type="entry name" value="Sodium:dicarboxylate symporter"/>
    <property type="match status" value="1"/>
</dbReference>
<dbReference type="PRINTS" id="PR00173">
    <property type="entry name" value="EDTRNSPORT"/>
</dbReference>
<feature type="transmembrane region" description="Helical" evidence="6">
    <location>
        <begin position="231"/>
        <end position="251"/>
    </location>
</feature>
<dbReference type="PANTHER" id="PTHR42865">
    <property type="entry name" value="PROTON/GLUTAMATE-ASPARTATE SYMPORTER"/>
    <property type="match status" value="1"/>
</dbReference>
<evidence type="ECO:0000256" key="4">
    <source>
        <dbReference type="ARBA" id="ARBA00022989"/>
    </source>
</evidence>
<comment type="subcellular location">
    <subcellularLocation>
        <location evidence="1">Membrane</location>
        <topology evidence="1">Multi-pass membrane protein</topology>
    </subcellularLocation>
</comment>
<evidence type="ECO:0000256" key="5">
    <source>
        <dbReference type="ARBA" id="ARBA00023136"/>
    </source>
</evidence>
<keyword evidence="4 6" id="KW-1133">Transmembrane helix</keyword>
<evidence type="ECO:0000256" key="1">
    <source>
        <dbReference type="ARBA" id="ARBA00004141"/>
    </source>
</evidence>
<reference evidence="7" key="1">
    <citation type="journal article" date="2021" name="PeerJ">
        <title>Extensive microbial diversity within the chicken gut microbiome revealed by metagenomics and culture.</title>
        <authorList>
            <person name="Gilroy R."/>
            <person name="Ravi A."/>
            <person name="Getino M."/>
            <person name="Pursley I."/>
            <person name="Horton D.L."/>
            <person name="Alikhan N.F."/>
            <person name="Baker D."/>
            <person name="Gharbi K."/>
            <person name="Hall N."/>
            <person name="Watson M."/>
            <person name="Adriaenssens E.M."/>
            <person name="Foster-Nyarko E."/>
            <person name="Jarju S."/>
            <person name="Secka A."/>
            <person name="Antonio M."/>
            <person name="Oren A."/>
            <person name="Chaudhuri R.R."/>
            <person name="La Ragione R."/>
            <person name="Hildebrand F."/>
            <person name="Pallen M.J."/>
        </authorList>
    </citation>
    <scope>NUCLEOTIDE SEQUENCE</scope>
    <source>
        <strain evidence="7">ChiGjej5B5-7349</strain>
    </source>
</reference>
<dbReference type="PANTHER" id="PTHR42865:SF10">
    <property type="entry name" value="SODIUM:DICARBOXYLATE SYMPORTER FAMILY PROTEIN"/>
    <property type="match status" value="1"/>
</dbReference>
<dbReference type="SUPFAM" id="SSF118215">
    <property type="entry name" value="Proton glutamate symport protein"/>
    <property type="match status" value="1"/>
</dbReference>
<gene>
    <name evidence="7" type="ORF">K8V08_01185</name>
</gene>
<dbReference type="GO" id="GO:0015293">
    <property type="term" value="F:symporter activity"/>
    <property type="evidence" value="ECO:0007669"/>
    <property type="project" value="InterPro"/>
</dbReference>
<reference evidence="7" key="2">
    <citation type="submission" date="2021-09" db="EMBL/GenBank/DDBJ databases">
        <authorList>
            <person name="Gilroy R."/>
        </authorList>
    </citation>
    <scope>NUCLEOTIDE SEQUENCE</scope>
    <source>
        <strain evidence="7">ChiGjej5B5-7349</strain>
    </source>
</reference>
<keyword evidence="3 6" id="KW-0812">Transmembrane</keyword>